<evidence type="ECO:0000256" key="1">
    <source>
        <dbReference type="SAM" id="Phobius"/>
    </source>
</evidence>
<feature type="transmembrane region" description="Helical" evidence="1">
    <location>
        <begin position="219"/>
        <end position="238"/>
    </location>
</feature>
<dbReference type="RefSeq" id="WP_110270892.1">
    <property type="nucleotide sequence ID" value="NZ_CP029289.2"/>
</dbReference>
<dbReference type="EMBL" id="CP029289">
    <property type="protein sequence ID" value="AWR95011.1"/>
    <property type="molecule type" value="Genomic_DNA"/>
</dbReference>
<keyword evidence="1" id="KW-1133">Transmembrane helix</keyword>
<feature type="transmembrane region" description="Helical" evidence="1">
    <location>
        <begin position="162"/>
        <end position="182"/>
    </location>
</feature>
<dbReference type="GeneID" id="36832649"/>
<evidence type="ECO:0000313" key="2">
    <source>
        <dbReference type="EMBL" id="AWR95011.1"/>
    </source>
</evidence>
<evidence type="ECO:0000313" key="3">
    <source>
        <dbReference type="Proteomes" id="UP000248044"/>
    </source>
</evidence>
<dbReference type="Pfam" id="PF04123">
    <property type="entry name" value="DUF373"/>
    <property type="match status" value="1"/>
</dbReference>
<keyword evidence="1" id="KW-0812">Transmembrane</keyword>
<keyword evidence="1" id="KW-0472">Membrane</keyword>
<dbReference type="InterPro" id="IPR007254">
    <property type="entry name" value="DUF373"/>
</dbReference>
<name>A0A2U9IG46_9CREN</name>
<feature type="transmembrane region" description="Helical" evidence="1">
    <location>
        <begin position="188"/>
        <end position="207"/>
    </location>
</feature>
<dbReference type="AlphaFoldDB" id="A0A2U9IG46"/>
<dbReference type="PANTHER" id="PTHR38815">
    <property type="entry name" value="HYPOTHETICAL MEMBRANE PROTEIN, CONSERVED, DUF373 FAMILY"/>
    <property type="match status" value="1"/>
</dbReference>
<proteinExistence type="predicted"/>
<dbReference type="Proteomes" id="UP000248044">
    <property type="component" value="Chromosome"/>
</dbReference>
<sequence length="351" mass="39323">MMEQLTNKTAIIYIDIDDDLGDIGIKTPVIGEKDAFLAIQRASEYIPDDSDFNSMVVAYNLYNKLKSNNNVEIVFIAGSKKGGLDAQLNLSKELEEVIKKINPEQSILVYDSPEDAKAIPIIESKLKIIGIQRVIVEQHRGVEETYVLLGKYLKKIISEPRYSRIFLGVPGIIFLIASVFYILGIASYLLPVVLLVIGIAMLVRGFGVDDMIEKWWENSTIMVVVGILSIISLIIGIVEGYLTSQTIKGSYIFTISSEIISVLPYLTFSVIILFAGKALENALTRNMRVWHDLLKIVAIVLSYYIISGALKNIQEGIYVFQVQLLYMLSISSMILITIYIALSILEKYKFT</sequence>
<feature type="transmembrane region" description="Helical" evidence="1">
    <location>
        <begin position="250"/>
        <end position="275"/>
    </location>
</feature>
<feature type="transmembrane region" description="Helical" evidence="1">
    <location>
        <begin position="326"/>
        <end position="345"/>
    </location>
</feature>
<reference evidence="2 3" key="1">
    <citation type="submission" date="2018-05" db="EMBL/GenBank/DDBJ databases">
        <title>Complete Genome Sequences of Extremely Thermoacidophilic, Metal-Mobilizing Type-Strain Members of the Archaeal Family Sulfolobaceae: Acidianus brierleyi DSM-1651T, Acidianus sulfidivorans DSM-18786T, Metallosphaera hakonensis DSM-7519T, and Metallosphaera prunae DSM-10039T.</title>
        <authorList>
            <person name="Counts J.A."/>
            <person name="Kelly R.M."/>
        </authorList>
    </citation>
    <scope>NUCLEOTIDE SEQUENCE [LARGE SCALE GENOMIC DNA]</scope>
    <source>
        <strain evidence="2 3">DSM 1651</strain>
    </source>
</reference>
<organism evidence="2 3">
    <name type="scientific">Acidianus brierleyi</name>
    <dbReference type="NCBI Taxonomy" id="41673"/>
    <lineage>
        <taxon>Archaea</taxon>
        <taxon>Thermoproteota</taxon>
        <taxon>Thermoprotei</taxon>
        <taxon>Sulfolobales</taxon>
        <taxon>Sulfolobaceae</taxon>
        <taxon>Acidianus</taxon>
    </lineage>
</organism>
<keyword evidence="3" id="KW-1185">Reference proteome</keyword>
<evidence type="ECO:0008006" key="4">
    <source>
        <dbReference type="Google" id="ProtNLM"/>
    </source>
</evidence>
<dbReference type="PANTHER" id="PTHR38815:SF1">
    <property type="entry name" value="DUF373 FAMILY PROTEIN"/>
    <property type="match status" value="1"/>
</dbReference>
<dbReference type="OrthoDB" id="31282at2157"/>
<gene>
    <name evidence="2" type="ORF">DFR85_10795</name>
</gene>
<dbReference type="KEGG" id="abri:DFR85_10795"/>
<protein>
    <recommendedName>
        <fullName evidence="4">DUF373 domain-containing protein</fullName>
    </recommendedName>
</protein>
<accession>A0A2U9IG46</accession>